<dbReference type="EMBL" id="FNBN01000007">
    <property type="protein sequence ID" value="SDG92628.1"/>
    <property type="molecule type" value="Genomic_DNA"/>
</dbReference>
<evidence type="ECO:0000256" key="1">
    <source>
        <dbReference type="ARBA" id="ARBA00006817"/>
    </source>
</evidence>
<comment type="similarity">
    <text evidence="1">Belongs to the AHA1 family.</text>
</comment>
<name>A0A1G7Y836_CHIFI</name>
<dbReference type="STRING" id="104663.SAMN04488121_107243"/>
<dbReference type="Proteomes" id="UP000199045">
    <property type="component" value="Unassembled WGS sequence"/>
</dbReference>
<organism evidence="3 4">
    <name type="scientific">Chitinophaga filiformis</name>
    <name type="common">Myxococcus filiformis</name>
    <name type="synonym">Flexibacter filiformis</name>
    <dbReference type="NCBI Taxonomy" id="104663"/>
    <lineage>
        <taxon>Bacteria</taxon>
        <taxon>Pseudomonadati</taxon>
        <taxon>Bacteroidota</taxon>
        <taxon>Chitinophagia</taxon>
        <taxon>Chitinophagales</taxon>
        <taxon>Chitinophagaceae</taxon>
        <taxon>Chitinophaga</taxon>
    </lineage>
</organism>
<accession>A0A1G7Y836</accession>
<dbReference type="AlphaFoldDB" id="A0A1G7Y836"/>
<evidence type="ECO:0000313" key="4">
    <source>
        <dbReference type="Proteomes" id="UP000199045"/>
    </source>
</evidence>
<gene>
    <name evidence="3" type="ORF">SAMN04488121_107243</name>
</gene>
<dbReference type="CDD" id="cd07814">
    <property type="entry name" value="SRPBCC_CalC_Aha1-like"/>
    <property type="match status" value="1"/>
</dbReference>
<reference evidence="3 4" key="1">
    <citation type="submission" date="2016-10" db="EMBL/GenBank/DDBJ databases">
        <authorList>
            <person name="de Groot N.N."/>
        </authorList>
    </citation>
    <scope>NUCLEOTIDE SEQUENCE [LARGE SCALE GENOMIC DNA]</scope>
    <source>
        <strain evidence="3 4">DSM 527</strain>
    </source>
</reference>
<dbReference type="Pfam" id="PF08327">
    <property type="entry name" value="AHSA1"/>
    <property type="match status" value="1"/>
</dbReference>
<evidence type="ECO:0000313" key="3">
    <source>
        <dbReference type="EMBL" id="SDG92628.1"/>
    </source>
</evidence>
<dbReference type="Gene3D" id="3.30.530.20">
    <property type="match status" value="1"/>
</dbReference>
<evidence type="ECO:0000259" key="2">
    <source>
        <dbReference type="Pfam" id="PF08327"/>
    </source>
</evidence>
<dbReference type="SUPFAM" id="SSF55961">
    <property type="entry name" value="Bet v1-like"/>
    <property type="match status" value="1"/>
</dbReference>
<proteinExistence type="inferred from homology"/>
<feature type="domain" description="Activator of Hsp90 ATPase homologue 1/2-like C-terminal" evidence="2">
    <location>
        <begin position="17"/>
        <end position="147"/>
    </location>
</feature>
<dbReference type="InterPro" id="IPR013538">
    <property type="entry name" value="ASHA1/2-like_C"/>
</dbReference>
<dbReference type="InterPro" id="IPR023393">
    <property type="entry name" value="START-like_dom_sf"/>
</dbReference>
<sequence>MSDKFPVHAVITGIFSATPDQAFSAFLDTRQIGQFMFGPCVRDEEIVSLTNEPIVGGKFTYSVRRQDNQFDHVGEYLAIDRPHHLAFTWSVKQDPNGAQSRVVIDIAPILEGCELTLTHQMPPGSEDFIEQSKQAWGKMLDVLTDVLS</sequence>
<dbReference type="OrthoDB" id="190358at2"/>
<dbReference type="RefSeq" id="WP_089835908.1">
    <property type="nucleotide sequence ID" value="NZ_FNBN01000007.1"/>
</dbReference>
<protein>
    <submittedName>
        <fullName evidence="3">Uncharacterized conserved protein YndB, AHSA1/START domain</fullName>
    </submittedName>
</protein>